<dbReference type="Pfam" id="PF23121">
    <property type="entry name" value="SPOC_AIPP2"/>
    <property type="match status" value="1"/>
</dbReference>
<keyword evidence="1" id="KW-0479">Metal-binding</keyword>
<dbReference type="GO" id="GO:0008270">
    <property type="term" value="F:zinc ion binding"/>
    <property type="evidence" value="ECO:0007669"/>
    <property type="project" value="UniProtKB-KW"/>
</dbReference>
<evidence type="ECO:0000313" key="7">
    <source>
        <dbReference type="EMBL" id="WMV41786.1"/>
    </source>
</evidence>
<feature type="domain" description="AIPP2-like SPOC-like" evidence="6">
    <location>
        <begin position="74"/>
        <end position="126"/>
    </location>
</feature>
<keyword evidence="5" id="KW-0804">Transcription</keyword>
<evidence type="ECO:0000256" key="1">
    <source>
        <dbReference type="ARBA" id="ARBA00022723"/>
    </source>
</evidence>
<dbReference type="PANTHER" id="PTHR33304:SF60">
    <property type="entry name" value="DEHYDRATION-RESPONSIVE ELEMENT-BINDING PROTEIN 2B-LIKE ISOFORM X1"/>
    <property type="match status" value="1"/>
</dbReference>
<protein>
    <recommendedName>
        <fullName evidence="6">AIPP2-like SPOC-like domain-containing protein</fullName>
    </recommendedName>
</protein>
<evidence type="ECO:0000256" key="4">
    <source>
        <dbReference type="ARBA" id="ARBA00023015"/>
    </source>
</evidence>
<keyword evidence="2" id="KW-0863">Zinc-finger</keyword>
<dbReference type="AlphaFoldDB" id="A0AAF0U9X4"/>
<keyword evidence="4" id="KW-0805">Transcription regulation</keyword>
<dbReference type="InterPro" id="IPR049914">
    <property type="entry name" value="PHD1-3/5-6"/>
</dbReference>
<dbReference type="Proteomes" id="UP001234989">
    <property type="component" value="Chromosome 8"/>
</dbReference>
<organism evidence="7 8">
    <name type="scientific">Solanum verrucosum</name>
    <dbReference type="NCBI Taxonomy" id="315347"/>
    <lineage>
        <taxon>Eukaryota</taxon>
        <taxon>Viridiplantae</taxon>
        <taxon>Streptophyta</taxon>
        <taxon>Embryophyta</taxon>
        <taxon>Tracheophyta</taxon>
        <taxon>Spermatophyta</taxon>
        <taxon>Magnoliopsida</taxon>
        <taxon>eudicotyledons</taxon>
        <taxon>Gunneridae</taxon>
        <taxon>Pentapetalae</taxon>
        <taxon>asterids</taxon>
        <taxon>lamiids</taxon>
        <taxon>Solanales</taxon>
        <taxon>Solanaceae</taxon>
        <taxon>Solanoideae</taxon>
        <taxon>Solaneae</taxon>
        <taxon>Solanum</taxon>
    </lineage>
</organism>
<dbReference type="InterPro" id="IPR056280">
    <property type="entry name" value="AIPP2-like_SPOC"/>
</dbReference>
<dbReference type="PANTHER" id="PTHR33304">
    <property type="match status" value="1"/>
</dbReference>
<evidence type="ECO:0000256" key="2">
    <source>
        <dbReference type="ARBA" id="ARBA00022771"/>
    </source>
</evidence>
<keyword evidence="8" id="KW-1185">Reference proteome</keyword>
<dbReference type="GO" id="GO:0034244">
    <property type="term" value="P:negative regulation of transcription elongation by RNA polymerase II"/>
    <property type="evidence" value="ECO:0007669"/>
    <property type="project" value="InterPro"/>
</dbReference>
<dbReference type="EMBL" id="CP133619">
    <property type="protein sequence ID" value="WMV41786.1"/>
    <property type="molecule type" value="Genomic_DNA"/>
</dbReference>
<sequence length="128" mass="14463">MLSAKLEVSYCHDNKFPIRNSDLVPLGTDLVEHSHDVHPVDDPIWRGCFNVLNEKYELGGVVAHLSVKACQKANVDDIELFFFPSEARHMEIFDHLVEDMIGGVYALRALMPYGEVLVFTSTELPLPH</sequence>
<evidence type="ECO:0000256" key="3">
    <source>
        <dbReference type="ARBA" id="ARBA00022833"/>
    </source>
</evidence>
<keyword evidence="3" id="KW-0862">Zinc</keyword>
<evidence type="ECO:0000259" key="6">
    <source>
        <dbReference type="Pfam" id="PF23121"/>
    </source>
</evidence>
<gene>
    <name evidence="7" type="ORF">MTR67_035171</name>
</gene>
<dbReference type="GO" id="GO:0140566">
    <property type="term" value="F:histone reader activity"/>
    <property type="evidence" value="ECO:0007669"/>
    <property type="project" value="InterPro"/>
</dbReference>
<name>A0AAF0U9X4_SOLVR</name>
<evidence type="ECO:0000313" key="8">
    <source>
        <dbReference type="Proteomes" id="UP001234989"/>
    </source>
</evidence>
<reference evidence="7" key="1">
    <citation type="submission" date="2023-08" db="EMBL/GenBank/DDBJ databases">
        <title>A de novo genome assembly of Solanum verrucosum Schlechtendal, a Mexican diploid species geographically isolated from the other diploid A-genome species in potato relatives.</title>
        <authorList>
            <person name="Hosaka K."/>
        </authorList>
    </citation>
    <scope>NUCLEOTIDE SEQUENCE</scope>
    <source>
        <tissue evidence="7">Young leaves</tissue>
    </source>
</reference>
<proteinExistence type="predicted"/>
<accession>A0AAF0U9X4</accession>
<evidence type="ECO:0000256" key="5">
    <source>
        <dbReference type="ARBA" id="ARBA00023163"/>
    </source>
</evidence>